<accession>A0ABT8I133</accession>
<dbReference type="Pfam" id="PF01663">
    <property type="entry name" value="Phosphodiest"/>
    <property type="match status" value="1"/>
</dbReference>
<dbReference type="PANTHER" id="PTHR10151:SF120">
    <property type="entry name" value="BIS(5'-ADENOSYL)-TRIPHOSPHATASE"/>
    <property type="match status" value="1"/>
</dbReference>
<dbReference type="SUPFAM" id="SSF53649">
    <property type="entry name" value="Alkaline phosphatase-like"/>
    <property type="match status" value="1"/>
</dbReference>
<proteinExistence type="predicted"/>
<dbReference type="RefSeq" id="WP_301167705.1">
    <property type="nucleotide sequence ID" value="NZ_JAUHTR010000013.1"/>
</dbReference>
<dbReference type="InterPro" id="IPR017850">
    <property type="entry name" value="Alkaline_phosphatase_core_sf"/>
</dbReference>
<dbReference type="InterPro" id="IPR002591">
    <property type="entry name" value="Phosphodiest/P_Trfase"/>
</dbReference>
<dbReference type="CDD" id="cd16018">
    <property type="entry name" value="Enpp"/>
    <property type="match status" value="1"/>
</dbReference>
<name>A0ABT8I133_9BACL</name>
<evidence type="ECO:0000313" key="1">
    <source>
        <dbReference type="EMBL" id="MDN4526684.1"/>
    </source>
</evidence>
<evidence type="ECO:0000313" key="2">
    <source>
        <dbReference type="Proteomes" id="UP001172721"/>
    </source>
</evidence>
<reference evidence="1" key="1">
    <citation type="submission" date="2023-07" db="EMBL/GenBank/DDBJ databases">
        <title>Fictibacillus sp. isolated from freshwater pond.</title>
        <authorList>
            <person name="Kirdat K."/>
            <person name="Bhat A."/>
            <person name="Mourya A."/>
            <person name="Yadav A."/>
        </authorList>
    </citation>
    <scope>NUCLEOTIDE SEQUENCE</scope>
    <source>
        <strain evidence="1">NE201</strain>
    </source>
</reference>
<comment type="caution">
    <text evidence="1">The sequence shown here is derived from an EMBL/GenBank/DDBJ whole genome shotgun (WGS) entry which is preliminary data.</text>
</comment>
<dbReference type="EMBL" id="JAUHTR010000013">
    <property type="protein sequence ID" value="MDN4526684.1"/>
    <property type="molecule type" value="Genomic_DNA"/>
</dbReference>
<dbReference type="Gene3D" id="3.40.720.10">
    <property type="entry name" value="Alkaline Phosphatase, subunit A"/>
    <property type="match status" value="1"/>
</dbReference>
<gene>
    <name evidence="1" type="ORF">QYB97_19540</name>
</gene>
<dbReference type="Proteomes" id="UP001172721">
    <property type="component" value="Unassembled WGS sequence"/>
</dbReference>
<organism evidence="1 2">
    <name type="scientific">Fictibacillus fluitans</name>
    <dbReference type="NCBI Taxonomy" id="3058422"/>
    <lineage>
        <taxon>Bacteria</taxon>
        <taxon>Bacillati</taxon>
        <taxon>Bacillota</taxon>
        <taxon>Bacilli</taxon>
        <taxon>Bacillales</taxon>
        <taxon>Fictibacillaceae</taxon>
        <taxon>Fictibacillus</taxon>
    </lineage>
</organism>
<dbReference type="PANTHER" id="PTHR10151">
    <property type="entry name" value="ECTONUCLEOTIDE PYROPHOSPHATASE/PHOSPHODIESTERASE"/>
    <property type="match status" value="1"/>
</dbReference>
<protein>
    <submittedName>
        <fullName evidence="1">Ectonucleotide pyrophosphatase/phosphodiesterase</fullName>
    </submittedName>
</protein>
<sequence>MNRLTDHLIVISFDCLSSLDFPVIKNLPHFQELLERGSYCANVESIYPTVTYPCHATIVTGNYPKRHGVVNNTFLQPGRVSPDWHWHRRHIQGTTLFDEARKAGMKTGALLWPVTAKADIDYHMPEIFANRPWQHQIPVSLMNGSFFYQLEMNRRFGHIRKGLNQPQLDDFVLESALHTIKTKQPGLLLIHFTDLDTQRHYHGFSSEEAMDALKRHDHRLGRILTAVRESGTAEHTTIVALGDHSALDETTGVQLNVLFREQGWISVSPKGKVTSWQVYCHSCDGSAYIYIRNKNDQNLQSKVHEFLLQLAKEERNGIEQVLTADEAGALGADPRCSFMLEARPGYYFKEILEGDFLHRVTKEDVRDKRYTYACHGYSPKKENYSTFFAAAGKGIRPHQEIPYMRLIDEGPTFARLLGLDLGDTDGSVIEGLLKGEGE</sequence>
<keyword evidence="2" id="KW-1185">Reference proteome</keyword>